<dbReference type="PANTHER" id="PTHR42748:SF7">
    <property type="entry name" value="NMRA LIKE REDOX SENSOR 1-RELATED"/>
    <property type="match status" value="1"/>
</dbReference>
<dbReference type="InterPro" id="IPR051164">
    <property type="entry name" value="NmrA-like_oxidored"/>
</dbReference>
<dbReference type="Gene3D" id="3.40.50.720">
    <property type="entry name" value="NAD(P)-binding Rossmann-like Domain"/>
    <property type="match status" value="1"/>
</dbReference>
<evidence type="ECO:0000313" key="5">
    <source>
        <dbReference type="Proteomes" id="UP000007431"/>
    </source>
</evidence>
<dbReference type="Proteomes" id="UP000007431">
    <property type="component" value="Unassembled WGS sequence"/>
</dbReference>
<dbReference type="InterPro" id="IPR008030">
    <property type="entry name" value="NmrA-like"/>
</dbReference>
<feature type="non-terminal residue" evidence="4">
    <location>
        <position position="303"/>
    </location>
</feature>
<evidence type="ECO:0000256" key="1">
    <source>
        <dbReference type="ARBA" id="ARBA00006328"/>
    </source>
</evidence>
<organism evidence="5">
    <name type="scientific">Schizophyllum commune (strain H4-8 / FGSC 9210)</name>
    <name type="common">Split gill fungus</name>
    <dbReference type="NCBI Taxonomy" id="578458"/>
    <lineage>
        <taxon>Eukaryota</taxon>
        <taxon>Fungi</taxon>
        <taxon>Dikarya</taxon>
        <taxon>Basidiomycota</taxon>
        <taxon>Agaricomycotina</taxon>
        <taxon>Agaricomycetes</taxon>
        <taxon>Agaricomycetidae</taxon>
        <taxon>Agaricales</taxon>
        <taxon>Schizophyllaceae</taxon>
        <taxon>Schizophyllum</taxon>
    </lineage>
</organism>
<reference evidence="4 5" key="1">
    <citation type="journal article" date="2010" name="Nat. Biotechnol.">
        <title>Genome sequence of the model mushroom Schizophyllum commune.</title>
        <authorList>
            <person name="Ohm R.A."/>
            <person name="de Jong J.F."/>
            <person name="Lugones L.G."/>
            <person name="Aerts A."/>
            <person name="Kothe E."/>
            <person name="Stajich J.E."/>
            <person name="de Vries R.P."/>
            <person name="Record E."/>
            <person name="Levasseur A."/>
            <person name="Baker S.E."/>
            <person name="Bartholomew K.A."/>
            <person name="Coutinho P.M."/>
            <person name="Erdmann S."/>
            <person name="Fowler T.J."/>
            <person name="Gathman A.C."/>
            <person name="Lombard V."/>
            <person name="Henrissat B."/>
            <person name="Knabe N."/>
            <person name="Kuees U."/>
            <person name="Lilly W.W."/>
            <person name="Lindquist E."/>
            <person name="Lucas S."/>
            <person name="Magnuson J.K."/>
            <person name="Piumi F."/>
            <person name="Raudaskoski M."/>
            <person name="Salamov A."/>
            <person name="Schmutz J."/>
            <person name="Schwarze F.W.M.R."/>
            <person name="vanKuyk P.A."/>
            <person name="Horton J.S."/>
            <person name="Grigoriev I.V."/>
            <person name="Woesten H.A.B."/>
        </authorList>
    </citation>
    <scope>NUCLEOTIDE SEQUENCE [LARGE SCALE GENOMIC DNA]</scope>
    <source>
        <strain evidence="5">H4-8 / FGSC 9210</strain>
    </source>
</reference>
<dbReference type="eggNOG" id="ENOG502RG69">
    <property type="taxonomic scope" value="Eukaryota"/>
</dbReference>
<sequence length="303" mass="32743">MSRIATVFGATGVTGSSVVHALLKDGTFKPRAVTRNANSESARKLAELGCEIAEADLGDKEAIKKAVQGAECVFLVTMPFTPLSEVVQGTNVVDASKEAGVKFFVFSTLPNMTGLSGGKYSGPHWDDKATIQKYLEASGMANASVGTGDFLENLHTKMPFGPLEGKFPLEKTETGYKLHTFAQLHATYVHSWITRDMGPTVAALMKHYSSHPEEIIGKTFVVAVERSSVKDFAAHLSKGLGQPVAVDPVGKFGIDAVDNMFAFCTEFETYPGIEVPDRRLEKFGVQMGTVEEFARDVLLSHFA</sequence>
<dbReference type="Gene3D" id="3.90.25.10">
    <property type="entry name" value="UDP-galactose 4-epimerase, domain 1"/>
    <property type="match status" value="1"/>
</dbReference>
<dbReference type="Pfam" id="PF05368">
    <property type="entry name" value="NmrA"/>
    <property type="match status" value="1"/>
</dbReference>
<dbReference type="GeneID" id="9587675"/>
<dbReference type="InParanoid" id="D8PW41"/>
<dbReference type="EMBL" id="GL377303">
    <property type="protein sequence ID" value="EFJ00149.1"/>
    <property type="molecule type" value="Genomic_DNA"/>
</dbReference>
<evidence type="ECO:0000313" key="4">
    <source>
        <dbReference type="EMBL" id="EFJ00149.1"/>
    </source>
</evidence>
<keyword evidence="2" id="KW-0521">NADP</keyword>
<dbReference type="AlphaFoldDB" id="D8PW41"/>
<protein>
    <recommendedName>
        <fullName evidence="3">NmrA-like domain-containing protein</fullName>
    </recommendedName>
</protein>
<dbReference type="STRING" id="578458.D8PW41"/>
<dbReference type="SUPFAM" id="SSF51735">
    <property type="entry name" value="NAD(P)-binding Rossmann-fold domains"/>
    <property type="match status" value="1"/>
</dbReference>
<dbReference type="KEGG" id="scm:SCHCO_02606985"/>
<evidence type="ECO:0000259" key="3">
    <source>
        <dbReference type="Pfam" id="PF05368"/>
    </source>
</evidence>
<gene>
    <name evidence="4" type="ORF">SCHCODRAFT_105407</name>
</gene>
<dbReference type="GO" id="GO:0005634">
    <property type="term" value="C:nucleus"/>
    <property type="evidence" value="ECO:0007669"/>
    <property type="project" value="TreeGrafter"/>
</dbReference>
<dbReference type="HOGENOM" id="CLU_007383_8_2_1"/>
<comment type="similarity">
    <text evidence="1">Belongs to the NmrA-type oxidoreductase family.</text>
</comment>
<dbReference type="InterPro" id="IPR036291">
    <property type="entry name" value="NAD(P)-bd_dom_sf"/>
</dbReference>
<evidence type="ECO:0000256" key="2">
    <source>
        <dbReference type="ARBA" id="ARBA00022857"/>
    </source>
</evidence>
<dbReference type="RefSeq" id="XP_003035051.1">
    <property type="nucleotide sequence ID" value="XM_003035005.1"/>
</dbReference>
<keyword evidence="5" id="KW-1185">Reference proteome</keyword>
<dbReference type="OrthoDB" id="419598at2759"/>
<dbReference type="CDD" id="cd05251">
    <property type="entry name" value="NmrA_like_SDR_a"/>
    <property type="match status" value="1"/>
</dbReference>
<dbReference type="VEuPathDB" id="FungiDB:SCHCODRAFT_02606985"/>
<dbReference type="PANTHER" id="PTHR42748">
    <property type="entry name" value="NITROGEN METABOLITE REPRESSION PROTEIN NMRA FAMILY MEMBER"/>
    <property type="match status" value="1"/>
</dbReference>
<name>D8PW41_SCHCM</name>
<proteinExistence type="inferred from homology"/>
<feature type="domain" description="NmrA-like" evidence="3">
    <location>
        <begin position="6"/>
        <end position="246"/>
    </location>
</feature>
<accession>D8PW41</accession>